<evidence type="ECO:0000256" key="1">
    <source>
        <dbReference type="SAM" id="Phobius"/>
    </source>
</evidence>
<keyword evidence="1" id="KW-0472">Membrane</keyword>
<feature type="transmembrane region" description="Helical" evidence="1">
    <location>
        <begin position="12"/>
        <end position="30"/>
    </location>
</feature>
<keyword evidence="1" id="KW-0812">Transmembrane</keyword>
<organism evidence="2">
    <name type="scientific">Desulfurivibrio alkaliphilus</name>
    <dbReference type="NCBI Taxonomy" id="427923"/>
    <lineage>
        <taxon>Bacteria</taxon>
        <taxon>Pseudomonadati</taxon>
        <taxon>Thermodesulfobacteriota</taxon>
        <taxon>Desulfobulbia</taxon>
        <taxon>Desulfobulbales</taxon>
        <taxon>Desulfobulbaceae</taxon>
        <taxon>Desulfurivibrio</taxon>
    </lineage>
</organism>
<reference evidence="2" key="1">
    <citation type="journal article" date="2020" name="mSystems">
        <title>Genome- and Community-Level Interaction Insights into Carbon Utilization and Element Cycling Functions of Hydrothermarchaeota in Hydrothermal Sediment.</title>
        <authorList>
            <person name="Zhou Z."/>
            <person name="Liu Y."/>
            <person name="Xu W."/>
            <person name="Pan J."/>
            <person name="Luo Z.H."/>
            <person name="Li M."/>
        </authorList>
    </citation>
    <scope>NUCLEOTIDE SEQUENCE [LARGE SCALE GENOMIC DNA]</scope>
    <source>
        <strain evidence="2">SpSt-1224</strain>
    </source>
</reference>
<name>A0A7C2TGJ6_9BACT</name>
<accession>A0A7C2TGJ6</accession>
<sequence length="82" mass="9099">MIVDFIDTLRRHLPLLAKLGLALLALLLLWDVLLLDKSYAHSAAEKLPGFWSMFGLGAALVIIVVAKIIGGMLQTDEDYYDK</sequence>
<dbReference type="AlphaFoldDB" id="A0A7C2TGJ6"/>
<keyword evidence="1" id="KW-1133">Transmembrane helix</keyword>
<proteinExistence type="predicted"/>
<protein>
    <submittedName>
        <fullName evidence="2">Uncharacterized protein</fullName>
    </submittedName>
</protein>
<evidence type="ECO:0000313" key="2">
    <source>
        <dbReference type="EMBL" id="HET97164.1"/>
    </source>
</evidence>
<dbReference type="Proteomes" id="UP000885986">
    <property type="component" value="Unassembled WGS sequence"/>
</dbReference>
<gene>
    <name evidence="2" type="ORF">ENN98_00370</name>
</gene>
<dbReference type="EMBL" id="DSDS01000009">
    <property type="protein sequence ID" value="HET97164.1"/>
    <property type="molecule type" value="Genomic_DNA"/>
</dbReference>
<feature type="transmembrane region" description="Helical" evidence="1">
    <location>
        <begin position="50"/>
        <end position="73"/>
    </location>
</feature>
<comment type="caution">
    <text evidence="2">The sequence shown here is derived from an EMBL/GenBank/DDBJ whole genome shotgun (WGS) entry which is preliminary data.</text>
</comment>